<evidence type="ECO:0000313" key="4">
    <source>
        <dbReference type="Proteomes" id="UP001500552"/>
    </source>
</evidence>
<dbReference type="PANTHER" id="PTHR46268:SF6">
    <property type="entry name" value="UNIVERSAL STRESS PROTEIN UP12"/>
    <property type="match status" value="1"/>
</dbReference>
<gene>
    <name evidence="3" type="ORF">GCM10023188_30470</name>
</gene>
<dbReference type="SUPFAM" id="SSF52402">
    <property type="entry name" value="Adenine nucleotide alpha hydrolases-like"/>
    <property type="match status" value="2"/>
</dbReference>
<comment type="similarity">
    <text evidence="1">Belongs to the universal stress protein A family.</text>
</comment>
<evidence type="ECO:0000259" key="2">
    <source>
        <dbReference type="Pfam" id="PF00582"/>
    </source>
</evidence>
<dbReference type="PANTHER" id="PTHR46268">
    <property type="entry name" value="STRESS RESPONSE PROTEIN NHAX"/>
    <property type="match status" value="1"/>
</dbReference>
<comment type="caution">
    <text evidence="3">The sequence shown here is derived from an EMBL/GenBank/DDBJ whole genome shotgun (WGS) entry which is preliminary data.</text>
</comment>
<dbReference type="InterPro" id="IPR014729">
    <property type="entry name" value="Rossmann-like_a/b/a_fold"/>
</dbReference>
<dbReference type="Gene3D" id="3.40.50.620">
    <property type="entry name" value="HUPs"/>
    <property type="match status" value="2"/>
</dbReference>
<dbReference type="PRINTS" id="PR01438">
    <property type="entry name" value="UNVRSLSTRESS"/>
</dbReference>
<feature type="domain" description="UspA" evidence="2">
    <location>
        <begin position="1"/>
        <end position="148"/>
    </location>
</feature>
<evidence type="ECO:0000256" key="1">
    <source>
        <dbReference type="ARBA" id="ARBA00008791"/>
    </source>
</evidence>
<accession>A0ABP8LVN9</accession>
<evidence type="ECO:0000313" key="3">
    <source>
        <dbReference type="EMBL" id="GAA4436888.1"/>
    </source>
</evidence>
<name>A0ABP8LVN9_9BACT</name>
<dbReference type="EMBL" id="BAABHC010000016">
    <property type="protein sequence ID" value="GAA4436888.1"/>
    <property type="molecule type" value="Genomic_DNA"/>
</dbReference>
<dbReference type="CDD" id="cd00293">
    <property type="entry name" value="USP-like"/>
    <property type="match status" value="2"/>
</dbReference>
<protein>
    <recommendedName>
        <fullName evidence="2">UspA domain-containing protein</fullName>
    </recommendedName>
</protein>
<dbReference type="Proteomes" id="UP001500552">
    <property type="component" value="Unassembled WGS sequence"/>
</dbReference>
<feature type="domain" description="UspA" evidence="2">
    <location>
        <begin position="156"/>
        <end position="278"/>
    </location>
</feature>
<dbReference type="Pfam" id="PF00582">
    <property type="entry name" value="Usp"/>
    <property type="match status" value="2"/>
</dbReference>
<sequence>MKKIVCLYDFSLSSENALRYANELAQILQARLLLFYNVPASAAATPASGGAPEHTQLVAQLEERNEHVKRLEEVKRRLAYDDPARQSSLECVIKYGSAKENISSLVREAQVDLVVVGNEDAEALQEIFAGSVAAGIIDRVHCPVLVIPERASFKSFRKIVYAVDQIQEPYEDAGLVLQLAQVFGSEILLLHVLTKEQTSANATANEEVYALSSWRSHKHVSYHVIISESIEEGISQFTRENRVDMLVLGHHAENPWQHLLQKSQPNQKAYHTYLPVLFTHIKRHS</sequence>
<reference evidence="4" key="1">
    <citation type="journal article" date="2019" name="Int. J. Syst. Evol. Microbiol.">
        <title>The Global Catalogue of Microorganisms (GCM) 10K type strain sequencing project: providing services to taxonomists for standard genome sequencing and annotation.</title>
        <authorList>
            <consortium name="The Broad Institute Genomics Platform"/>
            <consortium name="The Broad Institute Genome Sequencing Center for Infectious Disease"/>
            <person name="Wu L."/>
            <person name="Ma J."/>
        </authorList>
    </citation>
    <scope>NUCLEOTIDE SEQUENCE [LARGE SCALE GENOMIC DNA]</scope>
    <source>
        <strain evidence="4">JCM 17926</strain>
    </source>
</reference>
<dbReference type="InterPro" id="IPR006015">
    <property type="entry name" value="Universal_stress_UspA"/>
</dbReference>
<keyword evidence="4" id="KW-1185">Reference proteome</keyword>
<proteinExistence type="inferred from homology"/>
<dbReference type="InterPro" id="IPR006016">
    <property type="entry name" value="UspA"/>
</dbReference>
<organism evidence="3 4">
    <name type="scientific">Pontibacter saemangeumensis</name>
    <dbReference type="NCBI Taxonomy" id="1084525"/>
    <lineage>
        <taxon>Bacteria</taxon>
        <taxon>Pseudomonadati</taxon>
        <taxon>Bacteroidota</taxon>
        <taxon>Cytophagia</taxon>
        <taxon>Cytophagales</taxon>
        <taxon>Hymenobacteraceae</taxon>
        <taxon>Pontibacter</taxon>
    </lineage>
</organism>
<dbReference type="RefSeq" id="WP_345160294.1">
    <property type="nucleotide sequence ID" value="NZ_BAABHC010000016.1"/>
</dbReference>